<keyword evidence="6" id="KW-0663">Pyridoxal phosphate</keyword>
<dbReference type="Gene3D" id="3.40.640.10">
    <property type="entry name" value="Type I PLP-dependent aspartate aminotransferase-like (Major domain)"/>
    <property type="match status" value="1"/>
</dbReference>
<comment type="similarity">
    <text evidence="2">Belongs to the class-I pyridoxal-phosphate-dependent aminotransferase family.</text>
</comment>
<evidence type="ECO:0000256" key="1">
    <source>
        <dbReference type="ARBA" id="ARBA00001933"/>
    </source>
</evidence>
<evidence type="ECO:0000256" key="3">
    <source>
        <dbReference type="ARBA" id="ARBA00012753"/>
    </source>
</evidence>
<dbReference type="AlphaFoldDB" id="A0A1M5GV62"/>
<evidence type="ECO:0000256" key="6">
    <source>
        <dbReference type="ARBA" id="ARBA00022898"/>
    </source>
</evidence>
<dbReference type="InterPro" id="IPR015424">
    <property type="entry name" value="PyrdxlP-dep_Trfase"/>
</dbReference>
<dbReference type="PANTHER" id="PTHR46383">
    <property type="entry name" value="ASPARTATE AMINOTRANSFERASE"/>
    <property type="match status" value="1"/>
</dbReference>
<dbReference type="EC" id="2.6.1.1" evidence="3"/>
<evidence type="ECO:0000313" key="9">
    <source>
        <dbReference type="EMBL" id="SHG07590.1"/>
    </source>
</evidence>
<comment type="catalytic activity">
    <reaction evidence="7">
        <text>L-aspartate + 2-oxoglutarate = oxaloacetate + L-glutamate</text>
        <dbReference type="Rhea" id="RHEA:21824"/>
        <dbReference type="ChEBI" id="CHEBI:16452"/>
        <dbReference type="ChEBI" id="CHEBI:16810"/>
        <dbReference type="ChEBI" id="CHEBI:29985"/>
        <dbReference type="ChEBI" id="CHEBI:29991"/>
        <dbReference type="EC" id="2.6.1.1"/>
    </reaction>
</comment>
<keyword evidence="10" id="KW-1185">Reference proteome</keyword>
<protein>
    <recommendedName>
        <fullName evidence="3">aspartate transaminase</fullName>
        <ecNumber evidence="3">2.6.1.1</ecNumber>
    </recommendedName>
</protein>
<dbReference type="SUPFAM" id="SSF53383">
    <property type="entry name" value="PLP-dependent transferases"/>
    <property type="match status" value="1"/>
</dbReference>
<dbReference type="PANTHER" id="PTHR46383:SF2">
    <property type="entry name" value="AMINOTRANSFERASE"/>
    <property type="match status" value="1"/>
</dbReference>
<dbReference type="EMBL" id="FQUP01000003">
    <property type="protein sequence ID" value="SHG07590.1"/>
    <property type="molecule type" value="Genomic_DNA"/>
</dbReference>
<keyword evidence="5 9" id="KW-0808">Transferase</keyword>
<feature type="domain" description="Aminotransferase class I/classII large" evidence="8">
    <location>
        <begin position="48"/>
        <end position="390"/>
    </location>
</feature>
<organism evidence="9 10">
    <name type="scientific">Kaistia soli DSM 19436</name>
    <dbReference type="NCBI Taxonomy" id="1122133"/>
    <lineage>
        <taxon>Bacteria</taxon>
        <taxon>Pseudomonadati</taxon>
        <taxon>Pseudomonadota</taxon>
        <taxon>Alphaproteobacteria</taxon>
        <taxon>Hyphomicrobiales</taxon>
        <taxon>Kaistiaceae</taxon>
        <taxon>Kaistia</taxon>
    </lineage>
</organism>
<dbReference type="InterPro" id="IPR004839">
    <property type="entry name" value="Aminotransferase_I/II_large"/>
</dbReference>
<dbReference type="InterPro" id="IPR050596">
    <property type="entry name" value="AspAT/PAT-like"/>
</dbReference>
<evidence type="ECO:0000256" key="4">
    <source>
        <dbReference type="ARBA" id="ARBA00022576"/>
    </source>
</evidence>
<dbReference type="GO" id="GO:0006520">
    <property type="term" value="P:amino acid metabolic process"/>
    <property type="evidence" value="ECO:0007669"/>
    <property type="project" value="InterPro"/>
</dbReference>
<dbReference type="GO" id="GO:0030170">
    <property type="term" value="F:pyridoxal phosphate binding"/>
    <property type="evidence" value="ECO:0007669"/>
    <property type="project" value="InterPro"/>
</dbReference>
<comment type="cofactor">
    <cofactor evidence="1">
        <name>pyridoxal 5'-phosphate</name>
        <dbReference type="ChEBI" id="CHEBI:597326"/>
    </cofactor>
</comment>
<dbReference type="RefSeq" id="WP_073055235.1">
    <property type="nucleotide sequence ID" value="NZ_FQUP01000003.1"/>
</dbReference>
<gene>
    <name evidence="9" type="ORF">SAMN02745157_3532</name>
</gene>
<evidence type="ECO:0000256" key="2">
    <source>
        <dbReference type="ARBA" id="ARBA00007441"/>
    </source>
</evidence>
<accession>A0A1M5GV62</accession>
<dbReference type="InterPro" id="IPR015421">
    <property type="entry name" value="PyrdxlP-dep_Trfase_major"/>
</dbReference>
<keyword evidence="4 9" id="KW-0032">Aminotransferase</keyword>
<proteinExistence type="inferred from homology"/>
<evidence type="ECO:0000259" key="8">
    <source>
        <dbReference type="Pfam" id="PF00155"/>
    </source>
</evidence>
<dbReference type="GO" id="GO:0004069">
    <property type="term" value="F:L-aspartate:2-oxoglutarate aminotransferase activity"/>
    <property type="evidence" value="ECO:0007669"/>
    <property type="project" value="UniProtKB-EC"/>
</dbReference>
<sequence>MNRDEQVPLIERSDGPSRRSAVAPFIAMDVKSAANALEAAGQRVLHMEIGEPGASTPRLVREAARAALDGGRLGYTEALGWRPLRERIARHYEELYGVTVPTSRIAVTTGSSAGFNLAFLAAFDHGDRVAIAAPGYPAYRNILAALGLHVVELPTSARDRHAVTPEMLERAHASGPLAGVLIASPANPTGTMMTPAALAALIATADRLGIRFISDEIYHRLVYEGTETTALAFSDEAIVINSFSKYYCMTGWRIGWMVLPETLVRPVERIGQSLYISAPDLSQRAALAAFEATEELEEIKAGYAANRRLLLERLPEIGFDDFFPVDGAFYVYASTRRFTNDSAAFAKAMLAEAGVAATPGLDFDRARGDGYIRFSFAGAEAEIAEAVDRIAGWLKR</sequence>
<evidence type="ECO:0000256" key="5">
    <source>
        <dbReference type="ARBA" id="ARBA00022679"/>
    </source>
</evidence>
<dbReference type="STRING" id="1122133.SAMN02745157_3532"/>
<name>A0A1M5GV62_9HYPH</name>
<evidence type="ECO:0000256" key="7">
    <source>
        <dbReference type="ARBA" id="ARBA00049185"/>
    </source>
</evidence>
<dbReference type="Pfam" id="PF00155">
    <property type="entry name" value="Aminotran_1_2"/>
    <property type="match status" value="1"/>
</dbReference>
<dbReference type="Proteomes" id="UP000184485">
    <property type="component" value="Unassembled WGS sequence"/>
</dbReference>
<evidence type="ECO:0000313" key="10">
    <source>
        <dbReference type="Proteomes" id="UP000184485"/>
    </source>
</evidence>
<reference evidence="9 10" key="1">
    <citation type="submission" date="2016-11" db="EMBL/GenBank/DDBJ databases">
        <authorList>
            <person name="Jaros S."/>
            <person name="Januszkiewicz K."/>
            <person name="Wedrychowicz H."/>
        </authorList>
    </citation>
    <scope>NUCLEOTIDE SEQUENCE [LARGE SCALE GENOMIC DNA]</scope>
    <source>
        <strain evidence="9 10">DSM 19436</strain>
    </source>
</reference>
<dbReference type="CDD" id="cd00609">
    <property type="entry name" value="AAT_like"/>
    <property type="match status" value="1"/>
</dbReference>